<evidence type="ECO:0000256" key="2">
    <source>
        <dbReference type="SAM" id="SignalP"/>
    </source>
</evidence>
<comment type="caution">
    <text evidence="3">The sequence shown here is derived from an EMBL/GenBank/DDBJ whole genome shotgun (WGS) entry which is preliminary data.</text>
</comment>
<feature type="signal peptide" evidence="2">
    <location>
        <begin position="1"/>
        <end position="22"/>
    </location>
</feature>
<feature type="chain" id="PRO_5044788914" evidence="2">
    <location>
        <begin position="23"/>
        <end position="121"/>
    </location>
</feature>
<evidence type="ECO:0000256" key="1">
    <source>
        <dbReference type="SAM" id="MobiDB-lite"/>
    </source>
</evidence>
<organism evidence="3 4">
    <name type="scientific">Loxostege sticticalis</name>
    <name type="common">Beet webworm moth</name>
    <dbReference type="NCBI Taxonomy" id="481309"/>
    <lineage>
        <taxon>Eukaryota</taxon>
        <taxon>Metazoa</taxon>
        <taxon>Ecdysozoa</taxon>
        <taxon>Arthropoda</taxon>
        <taxon>Hexapoda</taxon>
        <taxon>Insecta</taxon>
        <taxon>Pterygota</taxon>
        <taxon>Neoptera</taxon>
        <taxon>Endopterygota</taxon>
        <taxon>Lepidoptera</taxon>
        <taxon>Glossata</taxon>
        <taxon>Ditrysia</taxon>
        <taxon>Pyraloidea</taxon>
        <taxon>Crambidae</taxon>
        <taxon>Pyraustinae</taxon>
        <taxon>Loxostege</taxon>
    </lineage>
</organism>
<dbReference type="Proteomes" id="UP001549921">
    <property type="component" value="Unassembled WGS sequence"/>
</dbReference>
<dbReference type="AlphaFoldDB" id="A0ABD0S5C3"/>
<gene>
    <name evidence="3" type="ORF">ABMA28_012923</name>
</gene>
<name>A0ABD0S5C3_LOXSC</name>
<reference evidence="3 4" key="1">
    <citation type="submission" date="2024-06" db="EMBL/GenBank/DDBJ databases">
        <title>A chromosome-level genome assembly of beet webworm, Loxostege sticticalis.</title>
        <authorList>
            <person name="Zhang Y."/>
        </authorList>
    </citation>
    <scope>NUCLEOTIDE SEQUENCE [LARGE SCALE GENOMIC DNA]</scope>
    <source>
        <strain evidence="3">AQ028</strain>
        <tissue evidence="3">Male pupae</tissue>
    </source>
</reference>
<sequence>MDASRIFSLVFVLGVLLTLARAVTTEADVASSTSTEDMESTTTTTTTARPPPRNCATARGVAGVCAARQECDHSTGPVDHSLYAPSWYKSSCFDGEVCCPFSALVPEPPRNDESEDDAFKD</sequence>
<accession>A0ABD0S5C3</accession>
<evidence type="ECO:0000313" key="4">
    <source>
        <dbReference type="Proteomes" id="UP001549921"/>
    </source>
</evidence>
<feature type="region of interest" description="Disordered" evidence="1">
    <location>
        <begin position="25"/>
        <end position="53"/>
    </location>
</feature>
<evidence type="ECO:0000313" key="3">
    <source>
        <dbReference type="EMBL" id="KAL0808469.1"/>
    </source>
</evidence>
<keyword evidence="2" id="KW-0732">Signal</keyword>
<dbReference type="EMBL" id="JBEDNZ010000031">
    <property type="protein sequence ID" value="KAL0808469.1"/>
    <property type="molecule type" value="Genomic_DNA"/>
</dbReference>
<feature type="compositionally biased region" description="Low complexity" evidence="1">
    <location>
        <begin position="31"/>
        <end position="47"/>
    </location>
</feature>
<protein>
    <submittedName>
        <fullName evidence="3">Uncharacterized protein</fullName>
    </submittedName>
</protein>
<proteinExistence type="predicted"/>